<reference evidence="1 2" key="1">
    <citation type="journal article" date="2013" name="Genome Announc.">
        <title>Complete Genome of Clavibacter michiganensis subsp. sepedonicusis Siphophage CN1A.</title>
        <authorList>
            <person name="Kongari R.R."/>
            <person name="Yao G.W."/>
            <person name="Chamakura K.R."/>
            <person name="Kuty Everett G.F."/>
        </authorList>
    </citation>
    <scope>NUCLEOTIDE SEQUENCE [LARGE SCALE GENOMIC DNA]</scope>
</reference>
<dbReference type="Proteomes" id="UP000017651">
    <property type="component" value="Segment"/>
</dbReference>
<dbReference type="KEGG" id="vg:18506600"/>
<dbReference type="RefSeq" id="YP_009004213.1">
    <property type="nucleotide sequence ID" value="NC_023549.1"/>
</dbReference>
<evidence type="ECO:0000313" key="1">
    <source>
        <dbReference type="EMBL" id="AGY47110.1"/>
    </source>
</evidence>
<sequence length="118" mass="13131">MNLHQVIRLARASQGVTVKLSATGYAPAVFEDGFLVSAPHGIENLPDAALTERVLQAFIAERPNFFELGYLGLWQDPAGRWSVDFSMHRMDDTDARFIGVLNDRRAIWDCARGVVISL</sequence>
<evidence type="ECO:0000313" key="2">
    <source>
        <dbReference type="Proteomes" id="UP000017651"/>
    </source>
</evidence>
<name>U5PT46_9CAUD</name>
<organism evidence="1 2">
    <name type="scientific">Clavibacter phage CN1A</name>
    <dbReference type="NCBI Taxonomy" id="1406793"/>
    <lineage>
        <taxon>Viruses</taxon>
        <taxon>Duplodnaviria</taxon>
        <taxon>Heunggongvirae</taxon>
        <taxon>Uroviricota</taxon>
        <taxon>Caudoviricetes</taxon>
        <taxon>Cinunavirus</taxon>
        <taxon>Cinunavirus CN1A</taxon>
    </lineage>
</organism>
<gene>
    <name evidence="1" type="ORF">CN1A_1</name>
</gene>
<dbReference type="EMBL" id="KF669650">
    <property type="protein sequence ID" value="AGY47110.1"/>
    <property type="molecule type" value="Genomic_DNA"/>
</dbReference>
<keyword evidence="2" id="KW-1185">Reference proteome</keyword>
<accession>U5PT46</accession>
<dbReference type="GeneID" id="18506600"/>
<proteinExistence type="predicted"/>
<protein>
    <submittedName>
        <fullName evidence="1">Uncharacterized protein</fullName>
    </submittedName>
</protein>